<evidence type="ECO:0000313" key="5">
    <source>
        <dbReference type="EMBL" id="AEH45897.1"/>
    </source>
</evidence>
<dbReference type="InterPro" id="IPR013024">
    <property type="entry name" value="GGCT-like"/>
</dbReference>
<dbReference type="eggNOG" id="COG2105">
    <property type="taxonomic scope" value="Bacteria"/>
</dbReference>
<proteinExistence type="inferred from homology"/>
<feature type="active site" description="Proton acceptor" evidence="2">
    <location>
        <position position="72"/>
    </location>
</feature>
<dbReference type="InterPro" id="IPR036568">
    <property type="entry name" value="GGCT-like_sf"/>
</dbReference>
<gene>
    <name evidence="5" type="ordered locus">Thein_2047</name>
</gene>
<keyword evidence="6" id="KW-1185">Reference proteome</keyword>
<evidence type="ECO:0000256" key="2">
    <source>
        <dbReference type="PIRSR" id="PIRSR639126-1"/>
    </source>
</evidence>
<dbReference type="RefSeq" id="WP_013908636.1">
    <property type="nucleotide sequence ID" value="NC_015681.1"/>
</dbReference>
<organism evidence="5 6">
    <name type="scientific">Thermodesulfatator indicus (strain DSM 15286 / JCM 11887 / CIR29812)</name>
    <dbReference type="NCBI Taxonomy" id="667014"/>
    <lineage>
        <taxon>Bacteria</taxon>
        <taxon>Pseudomonadati</taxon>
        <taxon>Thermodesulfobacteriota</taxon>
        <taxon>Thermodesulfobacteria</taxon>
        <taxon>Thermodesulfobacteriales</taxon>
        <taxon>Thermodesulfatatoraceae</taxon>
        <taxon>Thermodesulfatator</taxon>
    </lineage>
</organism>
<dbReference type="OrthoDB" id="8538589at2"/>
<dbReference type="InterPro" id="IPR039126">
    <property type="entry name" value="GGACT"/>
</dbReference>
<protein>
    <recommendedName>
        <fullName evidence="3">Gamma-glutamylcyclotransferase family protein</fullName>
    </recommendedName>
</protein>
<dbReference type="Pfam" id="PF06094">
    <property type="entry name" value="GGACT"/>
    <property type="match status" value="1"/>
</dbReference>
<sequence length="118" mass="13687">MRYLVFVYGTLKKGFRLHRYLKDAKFLGKACLSGYDMYDLGWYPGIVPGPGTVYGEVYEIDLKTLFILDEVEDEGQEYERKILPVKLEDGKVVHAFVYVYKGPVKDKPKVKDGLWLKK</sequence>
<evidence type="ECO:0000256" key="3">
    <source>
        <dbReference type="RuleBase" id="RU367036"/>
    </source>
</evidence>
<dbReference type="InterPro" id="IPR009288">
    <property type="entry name" value="AIG2-like_dom"/>
</dbReference>
<dbReference type="Proteomes" id="UP000006793">
    <property type="component" value="Chromosome"/>
</dbReference>
<name>F8AD26_THEID</name>
<reference evidence="6" key="1">
    <citation type="submission" date="2011-04" db="EMBL/GenBank/DDBJ databases">
        <title>The complete genome of Thermodesulfatator indicus DSM 15286.</title>
        <authorList>
            <person name="Lucas S."/>
            <person name="Copeland A."/>
            <person name="Lapidus A."/>
            <person name="Bruce D."/>
            <person name="Goodwin L."/>
            <person name="Pitluck S."/>
            <person name="Peters L."/>
            <person name="Kyrpides N."/>
            <person name="Mavromatis K."/>
            <person name="Pagani I."/>
            <person name="Ivanova N."/>
            <person name="Saunders L."/>
            <person name="Detter J.C."/>
            <person name="Tapia R."/>
            <person name="Han C."/>
            <person name="Land M."/>
            <person name="Hauser L."/>
            <person name="Markowitz V."/>
            <person name="Cheng J.-F."/>
            <person name="Hugenholtz P."/>
            <person name="Woyke T."/>
            <person name="Wu D."/>
            <person name="Spring S."/>
            <person name="Schroeder M."/>
            <person name="Brambilla E."/>
            <person name="Klenk H.-P."/>
            <person name="Eisen J.A."/>
        </authorList>
    </citation>
    <scope>NUCLEOTIDE SEQUENCE [LARGE SCALE GENOMIC DNA]</scope>
    <source>
        <strain evidence="6">DSM 15286 / JCM 11887 / CIR29812</strain>
    </source>
</reference>
<dbReference type="GO" id="GO:0005829">
    <property type="term" value="C:cytosol"/>
    <property type="evidence" value="ECO:0007669"/>
    <property type="project" value="TreeGrafter"/>
</dbReference>
<dbReference type="SUPFAM" id="SSF110857">
    <property type="entry name" value="Gamma-glutamyl cyclotransferase-like"/>
    <property type="match status" value="1"/>
</dbReference>
<dbReference type="KEGG" id="tid:Thein_2047"/>
<dbReference type="PANTHER" id="PTHR12510">
    <property type="entry name" value="TROPONIN C-AKIN-1 PROTEIN"/>
    <property type="match status" value="1"/>
</dbReference>
<dbReference type="EMBL" id="CP002683">
    <property type="protein sequence ID" value="AEH45897.1"/>
    <property type="molecule type" value="Genomic_DNA"/>
</dbReference>
<dbReference type="PaxDb" id="667014-Thein_2047"/>
<dbReference type="FunCoup" id="F8AD26">
    <property type="interactions" value="1"/>
</dbReference>
<feature type="domain" description="Gamma-glutamylcyclotransferase AIG2-like" evidence="4">
    <location>
        <begin position="5"/>
        <end position="116"/>
    </location>
</feature>
<reference evidence="5 6" key="2">
    <citation type="journal article" date="2012" name="Stand. Genomic Sci.">
        <title>Complete genome sequence of the thermophilic sulfate-reducing ocean bacterium Thermodesulfatator indicus type strain (CIR29812(T)).</title>
        <authorList>
            <person name="Anderson I."/>
            <person name="Saunders E."/>
            <person name="Lapidus A."/>
            <person name="Nolan M."/>
            <person name="Lucas S."/>
            <person name="Tice H."/>
            <person name="Del Rio T.G."/>
            <person name="Cheng J.F."/>
            <person name="Han C."/>
            <person name="Tapia R."/>
            <person name="Goodwin L.A."/>
            <person name="Pitluck S."/>
            <person name="Liolios K."/>
            <person name="Mavromatis K."/>
            <person name="Pagani I."/>
            <person name="Ivanova N."/>
            <person name="Mikhailova N."/>
            <person name="Pati A."/>
            <person name="Chen A."/>
            <person name="Palaniappan K."/>
            <person name="Land M."/>
            <person name="Hauser L."/>
            <person name="Jeffries C.D."/>
            <person name="Chang Y.J."/>
            <person name="Brambilla E.M."/>
            <person name="Rohde M."/>
            <person name="Spring S."/>
            <person name="Goker M."/>
            <person name="Detter J.C."/>
            <person name="Woyke T."/>
            <person name="Bristow J."/>
            <person name="Eisen J.A."/>
            <person name="Markowitz V."/>
            <person name="Hugenholtz P."/>
            <person name="Kyrpides N.C."/>
            <person name="Klenk H.P."/>
        </authorList>
    </citation>
    <scope>NUCLEOTIDE SEQUENCE [LARGE SCALE GENOMIC DNA]</scope>
    <source>
        <strain evidence="6">DSM 15286 / JCM 11887 / CIR29812</strain>
    </source>
</reference>
<dbReference type="STRING" id="667014.Thein_2047"/>
<dbReference type="HOGENOM" id="CLU_083466_5_0_0"/>
<dbReference type="Gene3D" id="3.10.490.10">
    <property type="entry name" value="Gamma-glutamyl cyclotransferase-like"/>
    <property type="match status" value="1"/>
</dbReference>
<dbReference type="InParanoid" id="F8AD26"/>
<evidence type="ECO:0000256" key="1">
    <source>
        <dbReference type="ARBA" id="ARBA00008861"/>
    </source>
</evidence>
<dbReference type="CDD" id="cd06661">
    <property type="entry name" value="GGCT_like"/>
    <property type="match status" value="1"/>
</dbReference>
<accession>F8AD26</accession>
<dbReference type="GO" id="GO:0061929">
    <property type="term" value="F:gamma-glutamylaminecyclotransferase activity"/>
    <property type="evidence" value="ECO:0007669"/>
    <property type="project" value="InterPro"/>
</dbReference>
<dbReference type="AlphaFoldDB" id="F8AD26"/>
<comment type="similarity">
    <text evidence="1 3">Belongs to the gamma-glutamylcyclotransferase family.</text>
</comment>
<evidence type="ECO:0000313" key="6">
    <source>
        <dbReference type="Proteomes" id="UP000006793"/>
    </source>
</evidence>
<evidence type="ECO:0000259" key="4">
    <source>
        <dbReference type="Pfam" id="PF06094"/>
    </source>
</evidence>
<dbReference type="PANTHER" id="PTHR12510:SF4">
    <property type="entry name" value="GAMMA-GLUTAMYLAMINECYCLOTRANSFERASE"/>
    <property type="match status" value="1"/>
</dbReference>